<gene>
    <name evidence="2" type="ORF">ZHAS_00002987</name>
</gene>
<feature type="region of interest" description="Disordered" evidence="1">
    <location>
        <begin position="1"/>
        <end position="48"/>
    </location>
</feature>
<accession>A0A084VDE8</accession>
<evidence type="ECO:0000313" key="3">
    <source>
        <dbReference type="EnsemblMetazoa" id="ASIC002987-PA"/>
    </source>
</evidence>
<evidence type="ECO:0000256" key="1">
    <source>
        <dbReference type="SAM" id="MobiDB-lite"/>
    </source>
</evidence>
<dbReference type="Proteomes" id="UP000030765">
    <property type="component" value="Unassembled WGS sequence"/>
</dbReference>
<dbReference type="EnsemblMetazoa" id="ASIC002987-RA">
    <property type="protein sequence ID" value="ASIC002987-PA"/>
    <property type="gene ID" value="ASIC002987"/>
</dbReference>
<organism evidence="2">
    <name type="scientific">Anopheles sinensis</name>
    <name type="common">Mosquito</name>
    <dbReference type="NCBI Taxonomy" id="74873"/>
    <lineage>
        <taxon>Eukaryota</taxon>
        <taxon>Metazoa</taxon>
        <taxon>Ecdysozoa</taxon>
        <taxon>Arthropoda</taxon>
        <taxon>Hexapoda</taxon>
        <taxon>Insecta</taxon>
        <taxon>Pterygota</taxon>
        <taxon>Neoptera</taxon>
        <taxon>Endopterygota</taxon>
        <taxon>Diptera</taxon>
        <taxon>Nematocera</taxon>
        <taxon>Culicoidea</taxon>
        <taxon>Culicidae</taxon>
        <taxon>Anophelinae</taxon>
        <taxon>Anopheles</taxon>
    </lineage>
</organism>
<name>A0A084VDE8_ANOSI</name>
<dbReference type="VEuPathDB" id="VectorBase:ASIC002987"/>
<reference evidence="2 4" key="1">
    <citation type="journal article" date="2014" name="BMC Genomics">
        <title>Genome sequence of Anopheles sinensis provides insight into genetics basis of mosquito competence for malaria parasites.</title>
        <authorList>
            <person name="Zhou D."/>
            <person name="Zhang D."/>
            <person name="Ding G."/>
            <person name="Shi L."/>
            <person name="Hou Q."/>
            <person name="Ye Y."/>
            <person name="Xu Y."/>
            <person name="Zhou H."/>
            <person name="Xiong C."/>
            <person name="Li S."/>
            <person name="Yu J."/>
            <person name="Hong S."/>
            <person name="Yu X."/>
            <person name="Zou P."/>
            <person name="Chen C."/>
            <person name="Chang X."/>
            <person name="Wang W."/>
            <person name="Lv Y."/>
            <person name="Sun Y."/>
            <person name="Ma L."/>
            <person name="Shen B."/>
            <person name="Zhu C."/>
        </authorList>
    </citation>
    <scope>NUCLEOTIDE SEQUENCE [LARGE SCALE GENOMIC DNA]</scope>
</reference>
<evidence type="ECO:0000313" key="4">
    <source>
        <dbReference type="Proteomes" id="UP000030765"/>
    </source>
</evidence>
<sequence length="99" mass="10769">MGGESAQKVRQRPPTTTHNILVPRAPEAAATPNTLSRSSTAEGFKDAKAKTADLELDCTLGSSRNDDDDDGYDYDAGVKLRVLLRNGTKPGRRTARLRR</sequence>
<dbReference type="EMBL" id="ATLV01011293">
    <property type="status" value="NOT_ANNOTATED_CDS"/>
    <property type="molecule type" value="Genomic_DNA"/>
</dbReference>
<reference evidence="3" key="2">
    <citation type="submission" date="2020-05" db="UniProtKB">
        <authorList>
            <consortium name="EnsemblMetazoa"/>
        </authorList>
    </citation>
    <scope>IDENTIFICATION</scope>
</reference>
<proteinExistence type="predicted"/>
<dbReference type="AlphaFoldDB" id="A0A084VDE8"/>
<keyword evidence="4" id="KW-1185">Reference proteome</keyword>
<evidence type="ECO:0000313" key="2">
    <source>
        <dbReference type="EMBL" id="KFB35992.1"/>
    </source>
</evidence>
<feature type="compositionally biased region" description="Polar residues" evidence="1">
    <location>
        <begin position="31"/>
        <end position="41"/>
    </location>
</feature>
<dbReference type="EMBL" id="KE524662">
    <property type="protein sequence ID" value="KFB35992.1"/>
    <property type="molecule type" value="Genomic_DNA"/>
</dbReference>
<protein>
    <submittedName>
        <fullName evidence="2 3">Uncharacterized protein</fullName>
    </submittedName>
</protein>